<feature type="compositionally biased region" description="Polar residues" evidence="4">
    <location>
        <begin position="459"/>
        <end position="491"/>
    </location>
</feature>
<evidence type="ECO:0000256" key="1">
    <source>
        <dbReference type="ARBA" id="ARBA00022574"/>
    </source>
</evidence>
<dbReference type="InterPro" id="IPR036322">
    <property type="entry name" value="WD40_repeat_dom_sf"/>
</dbReference>
<dbReference type="AlphaFoldDB" id="A0A9Q1BIZ7"/>
<evidence type="ECO:0000313" key="6">
    <source>
        <dbReference type="Proteomes" id="UP001152320"/>
    </source>
</evidence>
<feature type="compositionally biased region" description="Basic and acidic residues" evidence="4">
    <location>
        <begin position="523"/>
        <end position="556"/>
    </location>
</feature>
<dbReference type="GO" id="GO:0005737">
    <property type="term" value="C:cytoplasm"/>
    <property type="evidence" value="ECO:0007669"/>
    <property type="project" value="TreeGrafter"/>
</dbReference>
<feature type="compositionally biased region" description="Basic and acidic residues" evidence="4">
    <location>
        <begin position="372"/>
        <end position="408"/>
    </location>
</feature>
<dbReference type="GO" id="GO:0080008">
    <property type="term" value="C:Cul4-RING E3 ubiquitin ligase complex"/>
    <property type="evidence" value="ECO:0007669"/>
    <property type="project" value="TreeGrafter"/>
</dbReference>
<feature type="compositionally biased region" description="Basic and acidic residues" evidence="4">
    <location>
        <begin position="664"/>
        <end position="686"/>
    </location>
</feature>
<dbReference type="SUPFAM" id="SSF50978">
    <property type="entry name" value="WD40 repeat-like"/>
    <property type="match status" value="1"/>
</dbReference>
<dbReference type="Gene3D" id="2.130.10.10">
    <property type="entry name" value="YVTN repeat-like/Quinoprotein amine dehydrogenase"/>
    <property type="match status" value="2"/>
</dbReference>
<feature type="compositionally biased region" description="Polar residues" evidence="4">
    <location>
        <begin position="410"/>
        <end position="419"/>
    </location>
</feature>
<feature type="region of interest" description="Disordered" evidence="4">
    <location>
        <begin position="365"/>
        <end position="817"/>
    </location>
</feature>
<evidence type="ECO:0000256" key="2">
    <source>
        <dbReference type="ARBA" id="ARBA00022737"/>
    </source>
</evidence>
<evidence type="ECO:0000313" key="5">
    <source>
        <dbReference type="EMBL" id="KAJ8027425.1"/>
    </source>
</evidence>
<feature type="compositionally biased region" description="Basic and acidic residues" evidence="4">
    <location>
        <begin position="295"/>
        <end position="309"/>
    </location>
</feature>
<protein>
    <submittedName>
        <fullName evidence="5">DDB1- and CUL4-associated factor 6</fullName>
    </submittedName>
</protein>
<keyword evidence="2" id="KW-0677">Repeat</keyword>
<dbReference type="OrthoDB" id="4869960at2759"/>
<feature type="compositionally biased region" description="Basic and acidic residues" evidence="4">
    <location>
        <begin position="577"/>
        <end position="609"/>
    </location>
</feature>
<dbReference type="GO" id="GO:0045944">
    <property type="term" value="P:positive regulation of transcription by RNA polymerase II"/>
    <property type="evidence" value="ECO:0007669"/>
    <property type="project" value="TreeGrafter"/>
</dbReference>
<dbReference type="InterPro" id="IPR045151">
    <property type="entry name" value="DCAF8"/>
</dbReference>
<feature type="repeat" description="WD" evidence="3">
    <location>
        <begin position="45"/>
        <end position="86"/>
    </location>
</feature>
<feature type="compositionally biased region" description="Basic and acidic residues" evidence="4">
    <location>
        <begin position="799"/>
        <end position="811"/>
    </location>
</feature>
<dbReference type="InterPro" id="IPR001680">
    <property type="entry name" value="WD40_rpt"/>
</dbReference>
<proteinExistence type="predicted"/>
<dbReference type="InterPro" id="IPR015943">
    <property type="entry name" value="WD40/YVTN_repeat-like_dom_sf"/>
</dbReference>
<dbReference type="Pfam" id="PF00400">
    <property type="entry name" value="WD40"/>
    <property type="match status" value="2"/>
</dbReference>
<sequence>MDHPKGIFSFHKRLPIYGSRLCRSLRGICIDSVDFVQRLRLEKKLDVHQGCVNTISWDESGSVILSGSDDKKLCITDPFSRKVLATAVSGHRSNIFSAQFLPFCQNNQVVSCSGDGQISYTIIDREDTHGTNMFLCHYGTTYEVLTVPGDPHTFLSCGEDGSVRWFDLRTKTSCTKDRCKSDILINCRRAVTTLAVNPMQPYHLAVGCSDSSVRVFDRRVLGTRAQGSSYSGRGIQAMFCRLCPPHLKKKYSRPTSLNYDMNGEEILVSYSTDYIYLFNLKDEDEKEVEETSAIDSRENRNQQNGREEGDSVNPVKRLRLRGDWSDTGPKARPRSERSDEEEPPPRISIVQRMSEMLSRWLEDTTPQHARHIRDENSHRSEGQTERPRGQQREESSGSQSHEEPRRASEPGSQLQSSDVARSHGGEGEDEGIDERKKSSDEGRMEKAEKETEENKNSNQGEGLSNQESVGNSSKASEPAESGTSQVQSLSTDSHESTLDTASGEKEKDKQTKLVISDDVLVETQRKETPSQRDERDERQTLEGREAQDKKRKKSEEGEVGSGGLKGEQTGLHGKGIANEKKKSKIATDDEKDEESRETLGGRTDKDSKMSDTASGEGHEGEVKTEQSGGDEMQGEEEERSPLEWAKERTDSKGQEEREETVLALKERQEDWNPKDRSTKQFEDQSSRRRKVSVSGIPGTPPAGQGPPEATPSTSSTRDRPPTRAEESVTDLRSRFESGNVRPASRQRPRRISPSRRLPHFRREVLVNTDEMEISDSESDIESDEDLVLRRPRRSSSSADESRDAEATRREGAAASKSSRLKEFFKNSRLRREKEEEEMLRNVKSPKTKMVFKGHRNSRTMIKEATFWGNNHVLSGSDCGHVFIWNRHTGELVMLLEGDKHVVNCIQPHPTDPILATSGIDYDIKIWSPLADTPQVPSDAHEVIRINELMLEETRDTITIPPSFMLRMLASLNHLRTDPRSTGEGPQSDSSDD</sequence>
<feature type="compositionally biased region" description="Acidic residues" evidence="4">
    <location>
        <begin position="769"/>
        <end position="785"/>
    </location>
</feature>
<dbReference type="EMBL" id="JAIZAY010000016">
    <property type="protein sequence ID" value="KAJ8027425.1"/>
    <property type="molecule type" value="Genomic_DNA"/>
</dbReference>
<name>A0A9Q1BIZ7_HOLLE</name>
<feature type="compositionally biased region" description="Basic and acidic residues" evidence="4">
    <location>
        <begin position="492"/>
        <end position="511"/>
    </location>
</feature>
<feature type="compositionally biased region" description="Basic and acidic residues" evidence="4">
    <location>
        <begin position="639"/>
        <end position="655"/>
    </location>
</feature>
<keyword evidence="1 3" id="KW-0853">WD repeat</keyword>
<feature type="compositionally biased region" description="Basic and acidic residues" evidence="4">
    <location>
        <begin position="433"/>
        <end position="455"/>
    </location>
</feature>
<dbReference type="SMART" id="SM00320">
    <property type="entry name" value="WD40"/>
    <property type="match status" value="7"/>
</dbReference>
<evidence type="ECO:0000256" key="4">
    <source>
        <dbReference type="SAM" id="MobiDB-lite"/>
    </source>
</evidence>
<keyword evidence="6" id="KW-1185">Reference proteome</keyword>
<dbReference type="PANTHER" id="PTHR15574:SF39">
    <property type="entry name" value="DDB1- AND CUL4-ASSOCIATED FACTOR 6"/>
    <property type="match status" value="1"/>
</dbReference>
<feature type="compositionally biased region" description="Basic and acidic residues" evidence="4">
    <location>
        <begin position="716"/>
        <end position="735"/>
    </location>
</feature>
<dbReference type="PANTHER" id="PTHR15574">
    <property type="entry name" value="WD REPEAT DOMAIN-CONTAINING FAMILY"/>
    <property type="match status" value="1"/>
</dbReference>
<gene>
    <name evidence="5" type="ORF">HOLleu_32567</name>
</gene>
<dbReference type="Proteomes" id="UP001152320">
    <property type="component" value="Chromosome 16"/>
</dbReference>
<comment type="caution">
    <text evidence="5">The sequence shown here is derived from an EMBL/GenBank/DDBJ whole genome shotgun (WGS) entry which is preliminary data.</text>
</comment>
<evidence type="ECO:0000256" key="3">
    <source>
        <dbReference type="PROSITE-ProRule" id="PRU00221"/>
    </source>
</evidence>
<organism evidence="5 6">
    <name type="scientific">Holothuria leucospilota</name>
    <name type="common">Black long sea cucumber</name>
    <name type="synonym">Mertensiothuria leucospilota</name>
    <dbReference type="NCBI Taxonomy" id="206669"/>
    <lineage>
        <taxon>Eukaryota</taxon>
        <taxon>Metazoa</taxon>
        <taxon>Echinodermata</taxon>
        <taxon>Eleutherozoa</taxon>
        <taxon>Echinozoa</taxon>
        <taxon>Holothuroidea</taxon>
        <taxon>Aspidochirotacea</taxon>
        <taxon>Aspidochirotida</taxon>
        <taxon>Holothuriidae</taxon>
        <taxon>Holothuria</taxon>
    </lineage>
</organism>
<reference evidence="5" key="1">
    <citation type="submission" date="2021-10" db="EMBL/GenBank/DDBJ databases">
        <title>Tropical sea cucumber genome reveals ecological adaptation and Cuvierian tubules defense mechanism.</title>
        <authorList>
            <person name="Chen T."/>
        </authorList>
    </citation>
    <scope>NUCLEOTIDE SEQUENCE</scope>
    <source>
        <strain evidence="5">Nanhai2018</strain>
        <tissue evidence="5">Muscle</tissue>
    </source>
</reference>
<dbReference type="PROSITE" id="PS50082">
    <property type="entry name" value="WD_REPEATS_2"/>
    <property type="match status" value="2"/>
</dbReference>
<accession>A0A9Q1BIZ7</accession>
<feature type="region of interest" description="Disordered" evidence="4">
    <location>
        <begin position="288"/>
        <end position="347"/>
    </location>
</feature>
<feature type="repeat" description="WD" evidence="3">
    <location>
        <begin position="895"/>
        <end position="927"/>
    </location>
</feature>
<feature type="compositionally biased region" description="Basic residues" evidence="4">
    <location>
        <begin position="744"/>
        <end position="759"/>
    </location>
</feature>